<accession>A0A1J8QB59</accession>
<evidence type="ECO:0008006" key="3">
    <source>
        <dbReference type="Google" id="ProtNLM"/>
    </source>
</evidence>
<sequence>MTGEPTQVTPSCTSHLQDPTYLKSPLESILNSLQPNSPHSNHDLLDAYSTFSNRIRAEAQELQQTATSLPALESLHMNSHSFSQALRRDISIAHIDPFALPTPTFTPGDSLLSGPRKSTVDVVKHAGDMSALCQQALCALSAVFRFPALYSLFSGPDISSLLAEILNITLSRRLPILNSAKTFSLALWILRSQRLPQSSLSPRASDIISVIRGTLRTQPIGEQFIQLAEDGLKGICHLLEFYPTAFFIHVIQLLPSVLSYLLCDTSAIRLQATLALGRIAQSLLDNSLCITSEHRQATSDFVLDFLDTQCARITSPQSSGLQYIALAAMSEKEESGPANGPIWLMSTIASLIVLSDHCLFSHSRAFKFIMHFAASALAHRRSVVRALVPHLWSCIVFVFSRIPDEDVRTKEAVFLFLSQEPGGGIGLALVTMLLNTSTTRPSSSTEQVTSFDSVPRVLALVHDMAHNSNKHTSSDSLSLLQKLMSGVGVPAQASTLELTANPVRLPTPLFDGSIITANWDRLKSILRSIHRPPITELRHLSEAEILHHRALLRSTWAQLARSRMMMVSYERCLPVGTSMRADCHRLNTTLQPELIHIWQSLLLVEAQLTQGFRHLTTSADLAEQSALIVTGFIPQTSGHAEGPPVVLIATQVRALAAIAQLWSVMKNVFASLCISTAAKTILTDLLKHDFLLTDEGVRARWSKLCADLMVAAMPSCIYEFRTLTSSQATEKIARELWSLVAQSLLSQSEMLCWLDNVKLLVIPLGSWAMSDVELDVWDSLLQKTFTAAGQASAASSDVIDAFAQAVLPVADVDR</sequence>
<dbReference type="OrthoDB" id="3259617at2759"/>
<proteinExistence type="predicted"/>
<name>A0A1J8QB59_9AGAM</name>
<gene>
    <name evidence="1" type="ORF">AZE42_00201</name>
</gene>
<comment type="caution">
    <text evidence="1">The sequence shown here is derived from an EMBL/GenBank/DDBJ whole genome shotgun (WGS) entry which is preliminary data.</text>
</comment>
<dbReference type="SUPFAM" id="SSF48371">
    <property type="entry name" value="ARM repeat"/>
    <property type="match status" value="1"/>
</dbReference>
<reference evidence="1 2" key="1">
    <citation type="submission" date="2016-03" db="EMBL/GenBank/DDBJ databases">
        <title>Comparative genomics of the ectomycorrhizal sister species Rhizopogon vinicolor and Rhizopogon vesiculosus (Basidiomycota: Boletales) reveals a divergence of the mating type B locus.</title>
        <authorList>
            <person name="Mujic A.B."/>
            <person name="Kuo A."/>
            <person name="Tritt A."/>
            <person name="Lipzen A."/>
            <person name="Chen C."/>
            <person name="Johnson J."/>
            <person name="Sharma A."/>
            <person name="Barry K."/>
            <person name="Grigoriev I.V."/>
            <person name="Spatafora J.W."/>
        </authorList>
    </citation>
    <scope>NUCLEOTIDE SEQUENCE [LARGE SCALE GENOMIC DNA]</scope>
    <source>
        <strain evidence="1 2">AM-OR11-056</strain>
    </source>
</reference>
<dbReference type="AlphaFoldDB" id="A0A1J8QB59"/>
<organism evidence="1 2">
    <name type="scientific">Rhizopogon vesiculosus</name>
    <dbReference type="NCBI Taxonomy" id="180088"/>
    <lineage>
        <taxon>Eukaryota</taxon>
        <taxon>Fungi</taxon>
        <taxon>Dikarya</taxon>
        <taxon>Basidiomycota</taxon>
        <taxon>Agaricomycotina</taxon>
        <taxon>Agaricomycetes</taxon>
        <taxon>Agaricomycetidae</taxon>
        <taxon>Boletales</taxon>
        <taxon>Suillineae</taxon>
        <taxon>Rhizopogonaceae</taxon>
        <taxon>Rhizopogon</taxon>
    </lineage>
</organism>
<dbReference type="EMBL" id="LVVM01002157">
    <property type="protein sequence ID" value="OJA17203.1"/>
    <property type="molecule type" value="Genomic_DNA"/>
</dbReference>
<protein>
    <recommendedName>
        <fullName evidence="3">Telomere-associated protein Rif1 N-terminal domain-containing protein</fullName>
    </recommendedName>
</protein>
<dbReference type="Proteomes" id="UP000183567">
    <property type="component" value="Unassembled WGS sequence"/>
</dbReference>
<evidence type="ECO:0000313" key="1">
    <source>
        <dbReference type="EMBL" id="OJA17203.1"/>
    </source>
</evidence>
<dbReference type="InterPro" id="IPR016024">
    <property type="entry name" value="ARM-type_fold"/>
</dbReference>
<keyword evidence="2" id="KW-1185">Reference proteome</keyword>
<evidence type="ECO:0000313" key="2">
    <source>
        <dbReference type="Proteomes" id="UP000183567"/>
    </source>
</evidence>